<dbReference type="GO" id="GO:0005102">
    <property type="term" value="F:signaling receptor binding"/>
    <property type="evidence" value="ECO:0007669"/>
    <property type="project" value="TreeGrafter"/>
</dbReference>
<evidence type="ECO:0000313" key="2">
    <source>
        <dbReference type="Proteomes" id="UP000296049"/>
    </source>
</evidence>
<protein>
    <submittedName>
        <fullName evidence="1">B-cell scaffold protein with ankyrin repeats</fullName>
    </submittedName>
</protein>
<reference evidence="2" key="1">
    <citation type="journal article" date="2013" name="Nat. Genet.">
        <title>The duck genome and transcriptome provide insight into an avian influenza virus reservoir species.</title>
        <authorList>
            <person name="Huang Y."/>
            <person name="Li Y."/>
            <person name="Burt D.W."/>
            <person name="Chen H."/>
            <person name="Zhang Y."/>
            <person name="Qian W."/>
            <person name="Kim H."/>
            <person name="Gan S."/>
            <person name="Zhao Y."/>
            <person name="Li J."/>
            <person name="Yi K."/>
            <person name="Feng H."/>
            <person name="Zhu P."/>
            <person name="Li B."/>
            <person name="Liu Q."/>
            <person name="Fairley S."/>
            <person name="Magor K.E."/>
            <person name="Du Z."/>
            <person name="Hu X."/>
            <person name="Goodman L."/>
            <person name="Tafer H."/>
            <person name="Vignal A."/>
            <person name="Lee T."/>
            <person name="Kim K.W."/>
            <person name="Sheng Z."/>
            <person name="An Y."/>
            <person name="Searle S."/>
            <person name="Herrero J."/>
            <person name="Groenen M.A."/>
            <person name="Crooijmans R.P."/>
            <person name="Faraut T."/>
            <person name="Cai Q."/>
            <person name="Webster R.G."/>
            <person name="Aldridge J.R."/>
            <person name="Warren W.C."/>
            <person name="Bartschat S."/>
            <person name="Kehr S."/>
            <person name="Marz M."/>
            <person name="Stadler P.F."/>
            <person name="Smith J."/>
            <person name="Kraus R.H."/>
            <person name="Zhao Y."/>
            <person name="Ren L."/>
            <person name="Fei J."/>
            <person name="Morisson M."/>
            <person name="Kaiser P."/>
            <person name="Griffin D.K."/>
            <person name="Rao M."/>
            <person name="Pitel F."/>
            <person name="Wang J."/>
            <person name="Li N."/>
        </authorList>
    </citation>
    <scope>NUCLEOTIDE SEQUENCE [LARGE SCALE GENOMIC DNA]</scope>
</reference>
<sequence>MKQFQPSGFYFHCQQKFDSSRFQGTSKLSVLEAPDSSGVVGKGKGAAAHRRPSETVAYTTVKHSIPAEQEELIHLQKQVKKGAISVDEALDKFKQWQNENRRPQSALQLGAYMTWEATFPTVKYRETRKTREDNGTETAELMIYVSAFEVLTGLLWQAGYRTKTAKRLSQHGGCILLL</sequence>
<dbReference type="EMBL" id="KB742932">
    <property type="protein sequence ID" value="EOB02687.1"/>
    <property type="molecule type" value="Genomic_DNA"/>
</dbReference>
<dbReference type="GO" id="GO:0042113">
    <property type="term" value="P:B cell activation"/>
    <property type="evidence" value="ECO:0007669"/>
    <property type="project" value="TreeGrafter"/>
</dbReference>
<dbReference type="Proteomes" id="UP000296049">
    <property type="component" value="Unassembled WGS sequence"/>
</dbReference>
<dbReference type="PANTHER" id="PTHR16267">
    <property type="entry name" value="BANK1/PIK3AP1 FAMILY MEMBER"/>
    <property type="match status" value="1"/>
</dbReference>
<accession>R0JZB8</accession>
<dbReference type="GO" id="GO:0050869">
    <property type="term" value="P:negative regulation of B cell activation"/>
    <property type="evidence" value="ECO:0007669"/>
    <property type="project" value="TreeGrafter"/>
</dbReference>
<evidence type="ECO:0000313" key="1">
    <source>
        <dbReference type="EMBL" id="EOB02687.1"/>
    </source>
</evidence>
<dbReference type="InterPro" id="IPR052446">
    <property type="entry name" value="B-cell_PI3K-Signaling_Adptrs"/>
</dbReference>
<name>R0JZB8_ANAPL</name>
<gene>
    <name evidence="1" type="ORF">Anapl_11273</name>
</gene>
<keyword evidence="2" id="KW-1185">Reference proteome</keyword>
<dbReference type="PANTHER" id="PTHR16267:SF13">
    <property type="entry name" value="B-CELL SCAFFOLD PROTEIN WITH ANKYRIN REPEATS"/>
    <property type="match status" value="1"/>
</dbReference>
<dbReference type="GO" id="GO:1990782">
    <property type="term" value="F:protein tyrosine kinase binding"/>
    <property type="evidence" value="ECO:0007669"/>
    <property type="project" value="TreeGrafter"/>
</dbReference>
<proteinExistence type="predicted"/>
<dbReference type="GO" id="GO:0051898">
    <property type="term" value="P:negative regulation of phosphatidylinositol 3-kinase/protein kinase B signal transduction"/>
    <property type="evidence" value="ECO:0007669"/>
    <property type="project" value="TreeGrafter"/>
</dbReference>
<organism evidence="1 2">
    <name type="scientific">Anas platyrhynchos</name>
    <name type="common">Mallard</name>
    <name type="synonym">Anas boschas</name>
    <dbReference type="NCBI Taxonomy" id="8839"/>
    <lineage>
        <taxon>Eukaryota</taxon>
        <taxon>Metazoa</taxon>
        <taxon>Chordata</taxon>
        <taxon>Craniata</taxon>
        <taxon>Vertebrata</taxon>
        <taxon>Euteleostomi</taxon>
        <taxon>Archelosauria</taxon>
        <taxon>Archosauria</taxon>
        <taxon>Dinosauria</taxon>
        <taxon>Saurischia</taxon>
        <taxon>Theropoda</taxon>
        <taxon>Coelurosauria</taxon>
        <taxon>Aves</taxon>
        <taxon>Neognathae</taxon>
        <taxon>Galloanserae</taxon>
        <taxon>Anseriformes</taxon>
        <taxon>Anatidae</taxon>
        <taxon>Anatinae</taxon>
        <taxon>Anas</taxon>
    </lineage>
</organism>
<dbReference type="AlphaFoldDB" id="R0JZB8"/>